<accession>A0A1K0JCH1</accession>
<feature type="region of interest" description="Disordered" evidence="1">
    <location>
        <begin position="96"/>
        <end position="127"/>
    </location>
</feature>
<name>A0A1K0JCH1_CUPNE</name>
<feature type="chain" id="PRO_5012543540" description="DUF4148 domain-containing protein" evidence="2">
    <location>
        <begin position="41"/>
        <end position="141"/>
    </location>
</feature>
<protein>
    <recommendedName>
        <fullName evidence="4">DUF4148 domain-containing protein</fullName>
    </recommendedName>
</protein>
<evidence type="ECO:0008006" key="4">
    <source>
        <dbReference type="Google" id="ProtNLM"/>
    </source>
</evidence>
<dbReference type="AlphaFoldDB" id="A0A1K0JCH1"/>
<evidence type="ECO:0000256" key="2">
    <source>
        <dbReference type="SAM" id="SignalP"/>
    </source>
</evidence>
<keyword evidence="2" id="KW-0732">Signal</keyword>
<reference evidence="3" key="1">
    <citation type="submission" date="2016-09" db="EMBL/GenBank/DDBJ databases">
        <authorList>
            <person name="Capua I."/>
            <person name="De Benedictis P."/>
            <person name="Joannis T."/>
            <person name="Lombin L.H."/>
            <person name="Cattoli G."/>
        </authorList>
    </citation>
    <scope>NUCLEOTIDE SEQUENCE</scope>
    <source>
        <strain evidence="3">B9</strain>
    </source>
</reference>
<gene>
    <name evidence="3" type="ORF">CNECB9_2420002</name>
</gene>
<dbReference type="EMBL" id="FMSH01000160">
    <property type="protein sequence ID" value="SCU75649.1"/>
    <property type="molecule type" value="Genomic_DNA"/>
</dbReference>
<feature type="signal peptide" evidence="2">
    <location>
        <begin position="1"/>
        <end position="40"/>
    </location>
</feature>
<evidence type="ECO:0000313" key="3">
    <source>
        <dbReference type="EMBL" id="SCU75649.1"/>
    </source>
</evidence>
<feature type="compositionally biased region" description="Polar residues" evidence="1">
    <location>
        <begin position="100"/>
        <end position="112"/>
    </location>
</feature>
<evidence type="ECO:0000256" key="1">
    <source>
        <dbReference type="SAM" id="MobiDB-lite"/>
    </source>
</evidence>
<organism evidence="3">
    <name type="scientific">Cupriavidus necator</name>
    <name type="common">Alcaligenes eutrophus</name>
    <name type="synonym">Ralstonia eutropha</name>
    <dbReference type="NCBI Taxonomy" id="106590"/>
    <lineage>
        <taxon>Bacteria</taxon>
        <taxon>Pseudomonadati</taxon>
        <taxon>Pseudomonadota</taxon>
        <taxon>Betaproteobacteria</taxon>
        <taxon>Burkholderiales</taxon>
        <taxon>Burkholderiaceae</taxon>
        <taxon>Cupriavidus</taxon>
    </lineage>
</organism>
<sequence length="141" mass="15016">MRRGVGSTYRGGFWSIGLTKFLIKAGVLACAAMVVVPAWAASAASAAAAASTPMVAPPPPRMLDEATAVVEGPDGKVSASQRQHCQSLLDQINALPGAPQWSTGKSSVTTADGRTYPTLERQADRKRLEEAYRQECTQQRR</sequence>
<proteinExistence type="predicted"/>